<reference evidence="1 2" key="1">
    <citation type="submission" date="2019-07" db="EMBL/GenBank/DDBJ databases">
        <title>De Novo Assembly of kiwifruit Actinidia rufa.</title>
        <authorList>
            <person name="Sugita-Konishi S."/>
            <person name="Sato K."/>
            <person name="Mori E."/>
            <person name="Abe Y."/>
            <person name="Kisaki G."/>
            <person name="Hamano K."/>
            <person name="Suezawa K."/>
            <person name="Otani M."/>
            <person name="Fukuda T."/>
            <person name="Manabe T."/>
            <person name="Gomi K."/>
            <person name="Tabuchi M."/>
            <person name="Akimitsu K."/>
            <person name="Kataoka I."/>
        </authorList>
    </citation>
    <scope>NUCLEOTIDE SEQUENCE [LARGE SCALE GENOMIC DNA]</scope>
    <source>
        <strain evidence="2">cv. Fuchu</strain>
    </source>
</reference>
<dbReference type="OrthoDB" id="1930739at2759"/>
<accession>A0A7J0GGT9</accession>
<protein>
    <submittedName>
        <fullName evidence="1">Uncharacterized protein</fullName>
    </submittedName>
</protein>
<name>A0A7J0GGT9_9ERIC</name>
<sequence>MVRALTRVVSGRGLDETAAFGSGSGVNYSPDSADFSAYDHSISGLKREREEESGTQYSEDRIQRVYGGFSDVRDIHGESSSVRTG</sequence>
<dbReference type="AlphaFoldDB" id="A0A7J0GGT9"/>
<keyword evidence="2" id="KW-1185">Reference proteome</keyword>
<comment type="caution">
    <text evidence="1">The sequence shown here is derived from an EMBL/GenBank/DDBJ whole genome shotgun (WGS) entry which is preliminary data.</text>
</comment>
<evidence type="ECO:0000313" key="2">
    <source>
        <dbReference type="Proteomes" id="UP000585474"/>
    </source>
</evidence>
<organism evidence="1 2">
    <name type="scientific">Actinidia rufa</name>
    <dbReference type="NCBI Taxonomy" id="165716"/>
    <lineage>
        <taxon>Eukaryota</taxon>
        <taxon>Viridiplantae</taxon>
        <taxon>Streptophyta</taxon>
        <taxon>Embryophyta</taxon>
        <taxon>Tracheophyta</taxon>
        <taxon>Spermatophyta</taxon>
        <taxon>Magnoliopsida</taxon>
        <taxon>eudicotyledons</taxon>
        <taxon>Gunneridae</taxon>
        <taxon>Pentapetalae</taxon>
        <taxon>asterids</taxon>
        <taxon>Ericales</taxon>
        <taxon>Actinidiaceae</taxon>
        <taxon>Actinidia</taxon>
    </lineage>
</organism>
<dbReference type="EMBL" id="BJWL01000021">
    <property type="protein sequence ID" value="GFZ09964.1"/>
    <property type="molecule type" value="Genomic_DNA"/>
</dbReference>
<gene>
    <name evidence="1" type="ORF">Acr_21g0005630</name>
</gene>
<evidence type="ECO:0000313" key="1">
    <source>
        <dbReference type="EMBL" id="GFZ09964.1"/>
    </source>
</evidence>
<proteinExistence type="predicted"/>
<dbReference type="Proteomes" id="UP000585474">
    <property type="component" value="Unassembled WGS sequence"/>
</dbReference>